<evidence type="ECO:0000256" key="4">
    <source>
        <dbReference type="ARBA" id="ARBA00022598"/>
    </source>
</evidence>
<dbReference type="FunFam" id="3.30.930.10:FF:000039">
    <property type="entry name" value="Threonyl-tRNA synthetase, mitochondrial"/>
    <property type="match status" value="1"/>
</dbReference>
<dbReference type="InterPro" id="IPR004154">
    <property type="entry name" value="Anticodon-bd"/>
</dbReference>
<evidence type="ECO:0000256" key="1">
    <source>
        <dbReference type="ARBA" id="ARBA00004305"/>
    </source>
</evidence>
<comment type="similarity">
    <text evidence="2">Belongs to the class-II aminoacyl-tRNA synthetase family.</text>
</comment>
<evidence type="ECO:0000256" key="7">
    <source>
        <dbReference type="ARBA" id="ARBA00022917"/>
    </source>
</evidence>
<evidence type="ECO:0000256" key="9">
    <source>
        <dbReference type="ARBA" id="ARBA00023128"/>
    </source>
</evidence>
<feature type="domain" description="BTB" evidence="13">
    <location>
        <begin position="517"/>
        <end position="588"/>
    </location>
</feature>
<comment type="catalytic activity">
    <reaction evidence="12">
        <text>tRNA(Thr) + L-threonine + ATP = L-threonyl-tRNA(Thr) + AMP + diphosphate + H(+)</text>
        <dbReference type="Rhea" id="RHEA:24624"/>
        <dbReference type="Rhea" id="RHEA-COMP:9670"/>
        <dbReference type="Rhea" id="RHEA-COMP:9704"/>
        <dbReference type="ChEBI" id="CHEBI:15378"/>
        <dbReference type="ChEBI" id="CHEBI:30616"/>
        <dbReference type="ChEBI" id="CHEBI:33019"/>
        <dbReference type="ChEBI" id="CHEBI:57926"/>
        <dbReference type="ChEBI" id="CHEBI:78442"/>
        <dbReference type="ChEBI" id="CHEBI:78534"/>
        <dbReference type="ChEBI" id="CHEBI:456215"/>
        <dbReference type="EC" id="6.1.1.3"/>
    </reaction>
</comment>
<gene>
    <name evidence="15" type="ORF">PTTW11_11033</name>
</gene>
<evidence type="ECO:0000256" key="5">
    <source>
        <dbReference type="ARBA" id="ARBA00022741"/>
    </source>
</evidence>
<feature type="domain" description="Aminoacyl-transfer RNA synthetases class-II family profile" evidence="14">
    <location>
        <begin position="83"/>
        <end position="379"/>
    </location>
</feature>
<dbReference type="Gene3D" id="3.30.710.10">
    <property type="entry name" value="Potassium Channel Kv1.1, Chain A"/>
    <property type="match status" value="1"/>
</dbReference>
<keyword evidence="10" id="KW-0030">Aminoacyl-tRNA synthetase</keyword>
<dbReference type="CDD" id="cd00771">
    <property type="entry name" value="ThrRS_core"/>
    <property type="match status" value="1"/>
</dbReference>
<keyword evidence="5" id="KW-0547">Nucleotide-binding</keyword>
<evidence type="ECO:0000313" key="16">
    <source>
        <dbReference type="Proteomes" id="UP000472372"/>
    </source>
</evidence>
<dbReference type="GO" id="GO:0005759">
    <property type="term" value="C:mitochondrial matrix"/>
    <property type="evidence" value="ECO:0007669"/>
    <property type="project" value="UniProtKB-SubCell"/>
</dbReference>
<dbReference type="InterPro" id="IPR002314">
    <property type="entry name" value="aa-tRNA-synt_IIb"/>
</dbReference>
<evidence type="ECO:0000259" key="13">
    <source>
        <dbReference type="PROSITE" id="PS50097"/>
    </source>
</evidence>
<name>A0A6S6WQW0_9PLEO</name>
<reference evidence="15" key="1">
    <citation type="submission" date="2021-02" db="EMBL/GenBank/DDBJ databases">
        <authorList>
            <person name="Syme A R."/>
            <person name="Syme A R."/>
            <person name="Moolhuijzen P."/>
        </authorList>
    </citation>
    <scope>NUCLEOTIDE SEQUENCE</scope>
    <source>
        <strain evidence="15">W1-1</strain>
    </source>
</reference>
<dbReference type="SUPFAM" id="SSF55681">
    <property type="entry name" value="Class II aaRS and biotin synthetases"/>
    <property type="match status" value="1"/>
</dbReference>
<dbReference type="PRINTS" id="PR01047">
    <property type="entry name" value="TRNASYNTHTHR"/>
</dbReference>
<evidence type="ECO:0000256" key="10">
    <source>
        <dbReference type="ARBA" id="ARBA00023146"/>
    </source>
</evidence>
<organism evidence="15 16">
    <name type="scientific">Pyrenophora teres f. teres</name>
    <dbReference type="NCBI Taxonomy" id="97479"/>
    <lineage>
        <taxon>Eukaryota</taxon>
        <taxon>Fungi</taxon>
        <taxon>Dikarya</taxon>
        <taxon>Ascomycota</taxon>
        <taxon>Pezizomycotina</taxon>
        <taxon>Dothideomycetes</taxon>
        <taxon>Pleosporomycetidae</taxon>
        <taxon>Pleosporales</taxon>
        <taxon>Pleosporineae</taxon>
        <taxon>Pleosporaceae</taxon>
        <taxon>Pyrenophora</taxon>
    </lineage>
</organism>
<dbReference type="InterPro" id="IPR011333">
    <property type="entry name" value="SKP1/BTB/POZ_sf"/>
</dbReference>
<dbReference type="Pfam" id="PF00587">
    <property type="entry name" value="tRNA-synt_2b"/>
    <property type="match status" value="1"/>
</dbReference>
<sequence>MPPLRQLSVALQALRRRPIETSGARKYARVFVRSCSCNAQLNTTTAAPPAAPPAPPTDHRTLAQTHNLFITSPYSPGSPLILPNGAYVFQKLQSFLRAQYPQFGFQEVITPIIYKKSLWEKSGHWENYAEDMFSVQGRGTTAQIPEAEGGEDGEFGLKPMNCPGHCLLFRDEIKSYRDLPVRLADFSALHRNEISGALTGLTRVRRFHQDDAHIFCRPDQILAEIEQTLKFVAMVYRTFGLGPYKLLLSTRPKDSFIGTVEEWDRAEEQLTTALNNIGSEWAINEGDGAFYGPKIDIILKDSNGKEHQTATIQLDFQLPQRFDLQYQASPEELEAGSQTSMDAGLDQTLRRPVIVHRAIYGSIERFMALLIEHYAGKYPFWLSPRPATILSLNDNAEVLEHVSRVQSVLSGLKAADPPEQVSTSLPKPLPLSTIQLPVDVDTSSRPLAKKIAEARTKKYNHIIVVGLNEVQTGSVNMQVVNQPSPEATFLELQEARGKEVTEKEQRKGANMSHMYNTPIPITVGPPHAQKTFHIYRGLLCHHSLYFDRLLNGPFAESGSSALFLRHVNKVTFQVFYDWINTGVVDCTIATDTDADAVDATPSPLLILSAYTFALYHATPTFLNALLDTFYIHTIQTQRLHASLIPYLYKYTVEGDAMRRLFVDLWVESTGAEGVGKRTLEGLESEFVVDWVVGCRERGVVLGMGGEEGRGCGSGVRVREGVICGRYHWHGG</sequence>
<keyword evidence="9" id="KW-0496">Mitochondrion</keyword>
<keyword evidence="7" id="KW-0648">Protein biosynthesis</keyword>
<dbReference type="GO" id="GO:0005524">
    <property type="term" value="F:ATP binding"/>
    <property type="evidence" value="ECO:0007669"/>
    <property type="project" value="UniProtKB-KW"/>
</dbReference>
<dbReference type="PROSITE" id="PS50862">
    <property type="entry name" value="AA_TRNA_LIGASE_II"/>
    <property type="match status" value="1"/>
</dbReference>
<accession>A0A6S6WQW0</accession>
<dbReference type="Gene3D" id="3.40.50.800">
    <property type="entry name" value="Anticodon-binding domain"/>
    <property type="match status" value="1"/>
</dbReference>
<dbReference type="InterPro" id="IPR002320">
    <property type="entry name" value="Thr-tRNA-ligase_IIa"/>
</dbReference>
<evidence type="ECO:0000256" key="3">
    <source>
        <dbReference type="ARBA" id="ARBA00013163"/>
    </source>
</evidence>
<dbReference type="Proteomes" id="UP000472372">
    <property type="component" value="Chromosome 12"/>
</dbReference>
<dbReference type="InterPro" id="IPR033728">
    <property type="entry name" value="ThrRS_core"/>
</dbReference>
<dbReference type="GO" id="GO:0006435">
    <property type="term" value="P:threonyl-tRNA aminoacylation"/>
    <property type="evidence" value="ECO:0007669"/>
    <property type="project" value="InterPro"/>
</dbReference>
<dbReference type="EC" id="6.1.1.3" evidence="3"/>
<dbReference type="Pfam" id="PF03129">
    <property type="entry name" value="HGTP_anticodon"/>
    <property type="match status" value="1"/>
</dbReference>
<dbReference type="AlphaFoldDB" id="A0A6S6WQW0"/>
<keyword evidence="8" id="KW-0809">Transit peptide</keyword>
<keyword evidence="4" id="KW-0436">Ligase</keyword>
<dbReference type="GO" id="GO:0004829">
    <property type="term" value="F:threonine-tRNA ligase activity"/>
    <property type="evidence" value="ECO:0007669"/>
    <property type="project" value="UniProtKB-EC"/>
</dbReference>
<protein>
    <recommendedName>
        <fullName evidence="3">threonine--tRNA ligase</fullName>
        <ecNumber evidence="3">6.1.1.3</ecNumber>
    </recommendedName>
    <alternativeName>
        <fullName evidence="11">Threonyl-tRNA synthetase</fullName>
    </alternativeName>
</protein>
<evidence type="ECO:0000256" key="2">
    <source>
        <dbReference type="ARBA" id="ARBA00008226"/>
    </source>
</evidence>
<dbReference type="Gene3D" id="3.30.930.10">
    <property type="entry name" value="Bira Bifunctional Protein, Domain 2"/>
    <property type="match status" value="1"/>
</dbReference>
<dbReference type="SUPFAM" id="SSF54695">
    <property type="entry name" value="POZ domain"/>
    <property type="match status" value="1"/>
</dbReference>
<dbReference type="PROSITE" id="PS50097">
    <property type="entry name" value="BTB"/>
    <property type="match status" value="1"/>
</dbReference>
<dbReference type="InterPro" id="IPR045864">
    <property type="entry name" value="aa-tRNA-synth_II/BPL/LPL"/>
</dbReference>
<proteinExistence type="inferred from homology"/>
<evidence type="ECO:0000256" key="11">
    <source>
        <dbReference type="ARBA" id="ARBA00031900"/>
    </source>
</evidence>
<dbReference type="PANTHER" id="PTHR11451:SF50">
    <property type="entry name" value="THREONINE--TRNA LIGASE, MITOCHONDRIAL"/>
    <property type="match status" value="1"/>
</dbReference>
<dbReference type="PANTHER" id="PTHR11451">
    <property type="entry name" value="THREONINE-TRNA LIGASE"/>
    <property type="match status" value="1"/>
</dbReference>
<dbReference type="InterPro" id="IPR000210">
    <property type="entry name" value="BTB/POZ_dom"/>
</dbReference>
<comment type="subcellular location">
    <subcellularLocation>
        <location evidence="1">Mitochondrion matrix</location>
    </subcellularLocation>
</comment>
<dbReference type="NCBIfam" id="TIGR00418">
    <property type="entry name" value="thrS"/>
    <property type="match status" value="1"/>
</dbReference>
<evidence type="ECO:0000259" key="14">
    <source>
        <dbReference type="PROSITE" id="PS50862"/>
    </source>
</evidence>
<evidence type="ECO:0000256" key="12">
    <source>
        <dbReference type="ARBA" id="ARBA00049515"/>
    </source>
</evidence>
<evidence type="ECO:0000256" key="8">
    <source>
        <dbReference type="ARBA" id="ARBA00022946"/>
    </source>
</evidence>
<dbReference type="EMBL" id="HG992988">
    <property type="protein sequence ID" value="CAE7218398.1"/>
    <property type="molecule type" value="Genomic_DNA"/>
</dbReference>
<keyword evidence="6" id="KW-0067">ATP-binding</keyword>
<dbReference type="SUPFAM" id="SSF52954">
    <property type="entry name" value="Class II aaRS ABD-related"/>
    <property type="match status" value="1"/>
</dbReference>
<dbReference type="CDD" id="cd18186">
    <property type="entry name" value="BTB_POZ_ZBTB_KLHL-like"/>
    <property type="match status" value="1"/>
</dbReference>
<evidence type="ECO:0000256" key="6">
    <source>
        <dbReference type="ARBA" id="ARBA00022840"/>
    </source>
</evidence>
<dbReference type="InterPro" id="IPR006195">
    <property type="entry name" value="aa-tRNA-synth_II"/>
</dbReference>
<evidence type="ECO:0000313" key="15">
    <source>
        <dbReference type="EMBL" id="CAE7218398.1"/>
    </source>
</evidence>
<dbReference type="InterPro" id="IPR036621">
    <property type="entry name" value="Anticodon-bd_dom_sf"/>
</dbReference>